<dbReference type="AlphaFoldDB" id="A0AAP0PWK1"/>
<dbReference type="Gene3D" id="1.50.10.130">
    <property type="entry name" value="Terpene synthase, N-terminal domain"/>
    <property type="match status" value="1"/>
</dbReference>
<evidence type="ECO:0000256" key="1">
    <source>
        <dbReference type="ARBA" id="ARBA00001946"/>
    </source>
</evidence>
<dbReference type="FunFam" id="1.10.600.10:FF:000007">
    <property type="entry name" value="Isoprene synthase, chloroplastic"/>
    <property type="match status" value="1"/>
</dbReference>
<dbReference type="SFLD" id="SFLDS00005">
    <property type="entry name" value="Isoprenoid_Synthase_Type_I"/>
    <property type="match status" value="1"/>
</dbReference>
<feature type="domain" description="Terpene synthase metal-binding" evidence="5">
    <location>
        <begin position="240"/>
        <end position="475"/>
    </location>
</feature>
<dbReference type="InterPro" id="IPR005630">
    <property type="entry name" value="Terpene_synthase_metal-bd"/>
</dbReference>
<reference evidence="6 7" key="1">
    <citation type="submission" date="2024-01" db="EMBL/GenBank/DDBJ databases">
        <title>Genome assemblies of Stephania.</title>
        <authorList>
            <person name="Yang L."/>
        </authorList>
    </citation>
    <scope>NUCLEOTIDE SEQUENCE [LARGE SCALE GENOMIC DNA]</scope>
    <source>
        <strain evidence="6">QJT</strain>
        <tissue evidence="6">Leaf</tissue>
    </source>
</reference>
<dbReference type="PANTHER" id="PTHR31225:SF252">
    <property type="entry name" value="TERPENE SYNTHASE 12-RELATED"/>
    <property type="match status" value="1"/>
</dbReference>
<protein>
    <submittedName>
        <fullName evidence="6">Uncharacterized protein</fullName>
    </submittedName>
</protein>
<dbReference type="SUPFAM" id="SSF48239">
    <property type="entry name" value="Terpenoid cyclases/Protein prenyltransferases"/>
    <property type="match status" value="1"/>
</dbReference>
<dbReference type="InterPro" id="IPR001906">
    <property type="entry name" value="Terpene_synth_N"/>
</dbReference>
<name>A0AAP0PWK1_9MAGN</name>
<evidence type="ECO:0000256" key="3">
    <source>
        <dbReference type="ARBA" id="ARBA00022842"/>
    </source>
</evidence>
<dbReference type="InterPro" id="IPR050148">
    <property type="entry name" value="Terpene_synthase-like"/>
</dbReference>
<dbReference type="Proteomes" id="UP001417504">
    <property type="component" value="Unassembled WGS sequence"/>
</dbReference>
<dbReference type="InterPro" id="IPR008930">
    <property type="entry name" value="Terpenoid_cyclase/PrenylTrfase"/>
</dbReference>
<dbReference type="Pfam" id="PF01397">
    <property type="entry name" value="Terpene_synth"/>
    <property type="match status" value="1"/>
</dbReference>
<keyword evidence="3" id="KW-0460">Magnesium</keyword>
<dbReference type="SFLD" id="SFLDG01019">
    <property type="entry name" value="Terpene_Cyclase_Like_1_C_Termi"/>
    <property type="match status" value="1"/>
</dbReference>
<feature type="domain" description="Terpene synthase metal-binding" evidence="5">
    <location>
        <begin position="530"/>
        <end position="569"/>
    </location>
</feature>
<evidence type="ECO:0000313" key="7">
    <source>
        <dbReference type="Proteomes" id="UP001417504"/>
    </source>
</evidence>
<comment type="caution">
    <text evidence="6">The sequence shown here is derived from an EMBL/GenBank/DDBJ whole genome shotgun (WGS) entry which is preliminary data.</text>
</comment>
<gene>
    <name evidence="6" type="ORF">Sjap_002906</name>
</gene>
<dbReference type="GO" id="GO:0000287">
    <property type="term" value="F:magnesium ion binding"/>
    <property type="evidence" value="ECO:0007669"/>
    <property type="project" value="InterPro"/>
</dbReference>
<dbReference type="InterPro" id="IPR036965">
    <property type="entry name" value="Terpene_synth_N_sf"/>
</dbReference>
<comment type="cofactor">
    <cofactor evidence="1">
        <name>Mg(2+)</name>
        <dbReference type="ChEBI" id="CHEBI:18420"/>
    </cofactor>
</comment>
<keyword evidence="2" id="KW-0479">Metal-binding</keyword>
<dbReference type="FunFam" id="1.50.10.130:FF:000001">
    <property type="entry name" value="Isoprene synthase, chloroplastic"/>
    <property type="match status" value="1"/>
</dbReference>
<dbReference type="Gene3D" id="1.10.600.10">
    <property type="entry name" value="Farnesyl Diphosphate Synthase"/>
    <property type="match status" value="2"/>
</dbReference>
<evidence type="ECO:0000313" key="6">
    <source>
        <dbReference type="EMBL" id="KAK9155426.1"/>
    </source>
</evidence>
<dbReference type="GO" id="GO:0016102">
    <property type="term" value="P:diterpenoid biosynthetic process"/>
    <property type="evidence" value="ECO:0007669"/>
    <property type="project" value="InterPro"/>
</dbReference>
<evidence type="ECO:0000259" key="5">
    <source>
        <dbReference type="Pfam" id="PF03936"/>
    </source>
</evidence>
<dbReference type="Pfam" id="PF03936">
    <property type="entry name" value="Terpene_synth_C"/>
    <property type="match status" value="2"/>
</dbReference>
<dbReference type="GO" id="GO:0010333">
    <property type="term" value="F:terpene synthase activity"/>
    <property type="evidence" value="ECO:0007669"/>
    <property type="project" value="InterPro"/>
</dbReference>
<dbReference type="SUPFAM" id="SSF48576">
    <property type="entry name" value="Terpenoid synthases"/>
    <property type="match status" value="2"/>
</dbReference>
<dbReference type="InterPro" id="IPR044814">
    <property type="entry name" value="Terpene_cyclase_plant_C1"/>
</dbReference>
<evidence type="ECO:0000256" key="2">
    <source>
        <dbReference type="ARBA" id="ARBA00022723"/>
    </source>
</evidence>
<proteinExistence type="predicted"/>
<dbReference type="PANTHER" id="PTHR31225">
    <property type="entry name" value="OS04G0344100 PROTEIN-RELATED"/>
    <property type="match status" value="1"/>
</dbReference>
<organism evidence="6 7">
    <name type="scientific">Stephania japonica</name>
    <dbReference type="NCBI Taxonomy" id="461633"/>
    <lineage>
        <taxon>Eukaryota</taxon>
        <taxon>Viridiplantae</taxon>
        <taxon>Streptophyta</taxon>
        <taxon>Embryophyta</taxon>
        <taxon>Tracheophyta</taxon>
        <taxon>Spermatophyta</taxon>
        <taxon>Magnoliopsida</taxon>
        <taxon>Ranunculales</taxon>
        <taxon>Menispermaceae</taxon>
        <taxon>Menispermoideae</taxon>
        <taxon>Cissampelideae</taxon>
        <taxon>Stephania</taxon>
    </lineage>
</organism>
<dbReference type="InterPro" id="IPR034741">
    <property type="entry name" value="Terpene_cyclase-like_1_C"/>
</dbReference>
<accession>A0AAP0PWK1</accession>
<keyword evidence="7" id="KW-1185">Reference proteome</keyword>
<evidence type="ECO:0000259" key="4">
    <source>
        <dbReference type="Pfam" id="PF01397"/>
    </source>
</evidence>
<dbReference type="CDD" id="cd00684">
    <property type="entry name" value="Terpene_cyclase_plant_C1"/>
    <property type="match status" value="1"/>
</dbReference>
<feature type="domain" description="Terpene synthase N-terminal" evidence="4">
    <location>
        <begin position="14"/>
        <end position="181"/>
    </location>
</feature>
<sequence>MASTQSPAYHQRSIWHAKYVQSLHNDFVEKSDRKHIEKLKEDVREALLFGNGDETLGTLEKLELIDALQRLGIDYLFKNEIERILHDAFENKALYFRLLRQHGYEVSQDVFNDFMDERGNFKDGICIDVKGMLSLYEASHLGFEGEDTMYKAMAFTTKKLKLIDDDENIEQSLKEEVSHALELPLHWRMARLDVRWHIDVHNIKYMAKYPSLIEFAKLDFNMVQDIHQKELANMSRWWENLGLSKKLSFGLVESFLWCIGLAYEPQLEHCRTYLTKIGNLIFIIDDIYDIYGSIDELELFTSAVEQWEINAIEVLPDYMKICFLVLYNTINEMVYTTLKERGYSALQHLKKAWENFCRSMLVEAKWSKKNYMPTLEEYLANAWISSSTPLVHVHAFFASKQNITAEALDSLNSDSDLVYYSSMIFRLCNDLATSSAEQERGDVPSAIQCYMCETNATEKVAREKIRDIIKETWRKMNKSVFDTPFSPSFVNIIENHVRNAYCFYQHGDGISVQDHVGKKRVQALLVKPIAEQERGDVPSVIQCYMCETNATEKVAREKIRDIIKETWRKMNKSVFDTPFRLHLLTSLRIMLGMHTAFTNMVMGSVFKTM</sequence>
<dbReference type="InterPro" id="IPR008949">
    <property type="entry name" value="Isoprenoid_synthase_dom_sf"/>
</dbReference>
<dbReference type="EMBL" id="JBBNAE010000001">
    <property type="protein sequence ID" value="KAK9155426.1"/>
    <property type="molecule type" value="Genomic_DNA"/>
</dbReference>